<dbReference type="EMBL" id="HACM01012376">
    <property type="protein sequence ID" value="CRZ12818.1"/>
    <property type="molecule type" value="Transcribed_RNA"/>
</dbReference>
<protein>
    <submittedName>
        <fullName evidence="2">Uncharacterized protein</fullName>
    </submittedName>
</protein>
<dbReference type="AlphaFoldDB" id="A0A0H5RFM7"/>
<name>A0A0H5RFM7_9EUKA</name>
<evidence type="ECO:0000256" key="1">
    <source>
        <dbReference type="SAM" id="MobiDB-lite"/>
    </source>
</evidence>
<feature type="non-terminal residue" evidence="2">
    <location>
        <position position="357"/>
    </location>
</feature>
<feature type="compositionally biased region" description="Basic and acidic residues" evidence="1">
    <location>
        <begin position="139"/>
        <end position="148"/>
    </location>
</feature>
<feature type="compositionally biased region" description="Polar residues" evidence="1">
    <location>
        <begin position="124"/>
        <end position="138"/>
    </location>
</feature>
<evidence type="ECO:0000313" key="2">
    <source>
        <dbReference type="EMBL" id="CRZ12818.1"/>
    </source>
</evidence>
<accession>A0A0H5RFM7</accession>
<feature type="region of interest" description="Disordered" evidence="1">
    <location>
        <begin position="124"/>
        <end position="148"/>
    </location>
</feature>
<reference evidence="2" key="1">
    <citation type="submission" date="2015-04" db="EMBL/GenBank/DDBJ databases">
        <title>The genome sequence of the plant pathogenic Rhizarian Plasmodiophora brassicae reveals insights in its biotrophic life cycle and the origin of chitin synthesis.</title>
        <authorList>
            <person name="Schwelm A."/>
            <person name="Fogelqvist J."/>
            <person name="Knaust A."/>
            <person name="Julke S."/>
            <person name="Lilja T."/>
            <person name="Dhandapani V."/>
            <person name="Bonilla-Rosso G."/>
            <person name="Karlsson M."/>
            <person name="Shevchenko A."/>
            <person name="Choi S.R."/>
            <person name="Kim H.G."/>
            <person name="Park J.Y."/>
            <person name="Lim Y.P."/>
            <person name="Ludwig-Muller J."/>
            <person name="Dixelius C."/>
        </authorList>
    </citation>
    <scope>NUCLEOTIDE SEQUENCE</scope>
    <source>
        <tissue evidence="2">Potato root galls</tissue>
    </source>
</reference>
<sequence>IGWTMFDLFSDDSSLLTGSWKSPLYSGPIRKECPASSLKTLLKSYMHHSASVFLRISSAKDDSIQPGGDPDLVMQFYKEQFLHEAPIGLNWPGRDASQQPNEVNLEKYARTDRAASRRISRVNSLTEIQSRPNGTPESTPDKELPAEPEKKSLDVGFAIHSAELPYSFARIRLSLWSKEKQAVVQSPSDVDPWIWSSSYAQVGASGGLGVFEWESCCTFQRCPYDVAIMLLIEVIITSNRPNKGSVGVDISDGEEIVAYSLAEIMRNDKLCTGPNVLRFSTGPISWPFRPSSSLNDVCLTIEIFHGGQLPTLKTVCLLVDESNESTSILPWIEAKAANFNEELFEAGDGFDVYVDSC</sequence>
<organism evidence="2">
    <name type="scientific">Spongospora subterranea</name>
    <dbReference type="NCBI Taxonomy" id="70186"/>
    <lineage>
        <taxon>Eukaryota</taxon>
        <taxon>Sar</taxon>
        <taxon>Rhizaria</taxon>
        <taxon>Endomyxa</taxon>
        <taxon>Phytomyxea</taxon>
        <taxon>Plasmodiophorida</taxon>
        <taxon>Plasmodiophoridae</taxon>
        <taxon>Spongospora</taxon>
    </lineage>
</organism>
<proteinExistence type="predicted"/>
<feature type="non-terminal residue" evidence="2">
    <location>
        <position position="1"/>
    </location>
</feature>